<evidence type="ECO:0000313" key="2">
    <source>
        <dbReference type="Proteomes" id="UP001652628"/>
    </source>
</evidence>
<name>A0AB39ZTN7_DROSZ</name>
<keyword evidence="1" id="KW-0812">Transmembrane</keyword>
<proteinExistence type="predicted"/>
<feature type="transmembrane region" description="Helical" evidence="1">
    <location>
        <begin position="72"/>
        <end position="89"/>
    </location>
</feature>
<feature type="transmembrane region" description="Helical" evidence="1">
    <location>
        <begin position="16"/>
        <end position="35"/>
    </location>
</feature>
<organism evidence="2 3">
    <name type="scientific">Drosophila suzukii</name>
    <name type="common">Spotted-wing drosophila fruit fly</name>
    <dbReference type="NCBI Taxonomy" id="28584"/>
    <lineage>
        <taxon>Eukaryota</taxon>
        <taxon>Metazoa</taxon>
        <taxon>Ecdysozoa</taxon>
        <taxon>Arthropoda</taxon>
        <taxon>Hexapoda</taxon>
        <taxon>Insecta</taxon>
        <taxon>Pterygota</taxon>
        <taxon>Neoptera</taxon>
        <taxon>Endopterygota</taxon>
        <taxon>Diptera</taxon>
        <taxon>Brachycera</taxon>
        <taxon>Muscomorpha</taxon>
        <taxon>Ephydroidea</taxon>
        <taxon>Drosophilidae</taxon>
        <taxon>Drosophila</taxon>
        <taxon>Sophophora</taxon>
    </lineage>
</organism>
<feature type="transmembrane region" description="Helical" evidence="1">
    <location>
        <begin position="47"/>
        <end position="66"/>
    </location>
</feature>
<feature type="transmembrane region" description="Helical" evidence="1">
    <location>
        <begin position="110"/>
        <end position="132"/>
    </location>
</feature>
<dbReference type="Proteomes" id="UP001652628">
    <property type="component" value="Chromosome 2R"/>
</dbReference>
<keyword evidence="1" id="KW-1133">Transmembrane helix</keyword>
<gene>
    <name evidence="3" type="primary">LOC108018779</name>
</gene>
<keyword evidence="2" id="KW-1185">Reference proteome</keyword>
<keyword evidence="1" id="KW-0472">Membrane</keyword>
<reference evidence="3" key="1">
    <citation type="submission" date="2025-08" db="UniProtKB">
        <authorList>
            <consortium name="RefSeq"/>
        </authorList>
    </citation>
    <scope>IDENTIFICATION</scope>
</reference>
<evidence type="ECO:0000313" key="3">
    <source>
        <dbReference type="RefSeq" id="XP_016941853.3"/>
    </source>
</evidence>
<dbReference type="RefSeq" id="XP_016941853.3">
    <property type="nucleotide sequence ID" value="XM_017086364.4"/>
</dbReference>
<protein>
    <submittedName>
        <fullName evidence="3">Uncharacterized protein</fullName>
    </submittedName>
</protein>
<dbReference type="GeneID" id="108018779"/>
<dbReference type="AlphaFoldDB" id="A0AB39ZTN7"/>
<sequence length="153" mass="17513">MCNFCRHKLSYRWESGILAICVIILSIAIIAYMCTRDRFGLFHKISLGIACFGLFAGICLLMGALLENACLVWMWIVIMSAVIVAATAFEIFRLCKGWNSVSDRTKTYEIIFILVAPCLGFFMIYQTILFALELKRQRSEEQQHGYLYVLRGC</sequence>
<evidence type="ECO:0000256" key="1">
    <source>
        <dbReference type="SAM" id="Phobius"/>
    </source>
</evidence>
<accession>A0AB39ZTN7</accession>